<dbReference type="Gene3D" id="1.10.520.10">
    <property type="match status" value="1"/>
</dbReference>
<evidence type="ECO:0000256" key="7">
    <source>
        <dbReference type="ARBA" id="ARBA00023004"/>
    </source>
</evidence>
<organism evidence="11 12">
    <name type="scientific">Taxus chinensis</name>
    <name type="common">Chinese yew</name>
    <name type="synonym">Taxus wallichiana var. chinensis</name>
    <dbReference type="NCBI Taxonomy" id="29808"/>
    <lineage>
        <taxon>Eukaryota</taxon>
        <taxon>Viridiplantae</taxon>
        <taxon>Streptophyta</taxon>
        <taxon>Embryophyta</taxon>
        <taxon>Tracheophyta</taxon>
        <taxon>Spermatophyta</taxon>
        <taxon>Pinopsida</taxon>
        <taxon>Pinidae</taxon>
        <taxon>Conifers II</taxon>
        <taxon>Cupressales</taxon>
        <taxon>Taxaceae</taxon>
        <taxon>Taxus</taxon>
    </lineage>
</organism>
<dbReference type="EMBL" id="JAHRHJ020000008">
    <property type="protein sequence ID" value="KAH9304147.1"/>
    <property type="molecule type" value="Genomic_DNA"/>
</dbReference>
<feature type="domain" description="Plant heme peroxidase family profile" evidence="10">
    <location>
        <begin position="1"/>
        <end position="150"/>
    </location>
</feature>
<feature type="non-terminal residue" evidence="11">
    <location>
        <position position="150"/>
    </location>
</feature>
<feature type="binding site" evidence="9">
    <location>
        <position position="3"/>
    </location>
    <ligand>
        <name>Ca(2+)</name>
        <dbReference type="ChEBI" id="CHEBI:29108"/>
        <label>1</label>
    </ligand>
</feature>
<dbReference type="Gene3D" id="1.10.420.10">
    <property type="entry name" value="Peroxidase, domain 2"/>
    <property type="match status" value="1"/>
</dbReference>
<dbReference type="PROSITE" id="PS00435">
    <property type="entry name" value="PEROXIDASE_1"/>
    <property type="match status" value="1"/>
</dbReference>
<accession>A0AA38CTS7</accession>
<reference evidence="11 12" key="1">
    <citation type="journal article" date="2021" name="Nat. Plants">
        <title>The Taxus genome provides insights into paclitaxel biosynthesis.</title>
        <authorList>
            <person name="Xiong X."/>
            <person name="Gou J."/>
            <person name="Liao Q."/>
            <person name="Li Y."/>
            <person name="Zhou Q."/>
            <person name="Bi G."/>
            <person name="Li C."/>
            <person name="Du R."/>
            <person name="Wang X."/>
            <person name="Sun T."/>
            <person name="Guo L."/>
            <person name="Liang H."/>
            <person name="Lu P."/>
            <person name="Wu Y."/>
            <person name="Zhang Z."/>
            <person name="Ro D.K."/>
            <person name="Shang Y."/>
            <person name="Huang S."/>
            <person name="Yan J."/>
        </authorList>
    </citation>
    <scope>NUCLEOTIDE SEQUENCE [LARGE SCALE GENOMIC DNA]</scope>
    <source>
        <strain evidence="11">Ta-2019</strain>
    </source>
</reference>
<evidence type="ECO:0000313" key="11">
    <source>
        <dbReference type="EMBL" id="KAH9304147.1"/>
    </source>
</evidence>
<dbReference type="GO" id="GO:0140825">
    <property type="term" value="F:lactoperoxidase activity"/>
    <property type="evidence" value="ECO:0007669"/>
    <property type="project" value="UniProtKB-EC"/>
</dbReference>
<dbReference type="InterPro" id="IPR002016">
    <property type="entry name" value="Haem_peroxidase"/>
</dbReference>
<proteinExistence type="inferred from homology"/>
<dbReference type="PRINTS" id="PR00458">
    <property type="entry name" value="PEROXIDASE"/>
</dbReference>
<feature type="binding site" evidence="9">
    <location>
        <position position="17"/>
    </location>
    <ligand>
        <name>Ca(2+)</name>
        <dbReference type="ChEBI" id="CHEBI:29108"/>
        <label>1</label>
    </ligand>
</feature>
<evidence type="ECO:0000256" key="2">
    <source>
        <dbReference type="ARBA" id="ARBA00006873"/>
    </source>
</evidence>
<evidence type="ECO:0000256" key="1">
    <source>
        <dbReference type="ARBA" id="ARBA00000189"/>
    </source>
</evidence>
<dbReference type="Proteomes" id="UP000824469">
    <property type="component" value="Unassembled WGS sequence"/>
</dbReference>
<evidence type="ECO:0000256" key="5">
    <source>
        <dbReference type="ARBA" id="ARBA00022723"/>
    </source>
</evidence>
<dbReference type="AlphaFoldDB" id="A0AA38CTS7"/>
<comment type="cofactor">
    <cofactor evidence="9">
        <name>heme b</name>
        <dbReference type="ChEBI" id="CHEBI:60344"/>
    </cofactor>
    <text evidence="9">Binds 1 heme b (iron(II)-protoporphyrin IX) group per subunit.</text>
</comment>
<evidence type="ECO:0000256" key="6">
    <source>
        <dbReference type="ARBA" id="ARBA00023002"/>
    </source>
</evidence>
<evidence type="ECO:0000259" key="10">
    <source>
        <dbReference type="PROSITE" id="PS50873"/>
    </source>
</evidence>
<dbReference type="InterPro" id="IPR000823">
    <property type="entry name" value="Peroxidase_pln"/>
</dbReference>
<comment type="cofactor">
    <cofactor evidence="9">
        <name>Ca(2+)</name>
        <dbReference type="ChEBI" id="CHEBI:29108"/>
    </cofactor>
    <text evidence="9">Binds 2 calcium ions per subunit.</text>
</comment>
<name>A0AA38CTS7_TAXCH</name>
<dbReference type="PANTHER" id="PTHR31388">
    <property type="entry name" value="PEROXIDASE 72-RELATED"/>
    <property type="match status" value="1"/>
</dbReference>
<comment type="caution">
    <text evidence="11">The sequence shown here is derived from an EMBL/GenBank/DDBJ whole genome shotgun (WGS) entry which is preliminary data.</text>
</comment>
<keyword evidence="4" id="KW-0349">Heme</keyword>
<feature type="binding site" evidence="8">
    <location>
        <position position="92"/>
    </location>
    <ligand>
        <name>substrate</name>
    </ligand>
</feature>
<evidence type="ECO:0000256" key="9">
    <source>
        <dbReference type="PIRSR" id="PIRSR600823-3"/>
    </source>
</evidence>
<dbReference type="PANTHER" id="PTHR31388:SF28">
    <property type="entry name" value="PEROXIDASE 40"/>
    <property type="match status" value="1"/>
</dbReference>
<keyword evidence="7 9" id="KW-0408">Iron</keyword>
<feature type="binding site" evidence="9">
    <location>
        <position position="1"/>
    </location>
    <ligand>
        <name>Ca(2+)</name>
        <dbReference type="ChEBI" id="CHEBI:29108"/>
        <label>1</label>
    </ligand>
</feature>
<keyword evidence="3" id="KW-0575">Peroxidase</keyword>
<dbReference type="GO" id="GO:0046872">
    <property type="term" value="F:metal ion binding"/>
    <property type="evidence" value="ECO:0007669"/>
    <property type="project" value="UniProtKB-KW"/>
</dbReference>
<dbReference type="GO" id="GO:0020037">
    <property type="term" value="F:heme binding"/>
    <property type="evidence" value="ECO:0007669"/>
    <property type="project" value="InterPro"/>
</dbReference>
<evidence type="ECO:0000256" key="4">
    <source>
        <dbReference type="ARBA" id="ARBA00022617"/>
    </source>
</evidence>
<protein>
    <recommendedName>
        <fullName evidence="10">Plant heme peroxidase family profile domain-containing protein</fullName>
    </recommendedName>
</protein>
<feature type="binding site" evidence="9">
    <location>
        <position position="123"/>
    </location>
    <ligand>
        <name>Ca(2+)</name>
        <dbReference type="ChEBI" id="CHEBI:29108"/>
        <label>2</label>
    </ligand>
</feature>
<dbReference type="Pfam" id="PF00141">
    <property type="entry name" value="peroxidase"/>
    <property type="match status" value="1"/>
</dbReference>
<keyword evidence="12" id="KW-1185">Reference proteome</keyword>
<sequence>GCDGFVLLDDTTTFVSEKTALPNLHSLRGFKVIDSIKSELESACPGVVSCAEILAIAARDSVMLTGGPIWSVRLGRRDNVTANKADVVDYLPALDFNVSLIISKFKVVGLTEKDMVTLSSAHTIGNARCGTFSTRLGNHPDPTVEKLFLE</sequence>
<keyword evidence="9" id="KW-0106">Calcium</keyword>
<evidence type="ECO:0000313" key="12">
    <source>
        <dbReference type="Proteomes" id="UP000824469"/>
    </source>
</evidence>
<dbReference type="PRINTS" id="PR00461">
    <property type="entry name" value="PLPEROXIDASE"/>
</dbReference>
<dbReference type="GO" id="GO:0006979">
    <property type="term" value="P:response to oxidative stress"/>
    <property type="evidence" value="ECO:0007669"/>
    <property type="project" value="InterPro"/>
</dbReference>
<comment type="catalytic activity">
    <reaction evidence="1">
        <text>2 a phenolic donor + H2O2 = 2 a phenolic radical donor + 2 H2O</text>
        <dbReference type="Rhea" id="RHEA:56136"/>
        <dbReference type="ChEBI" id="CHEBI:15377"/>
        <dbReference type="ChEBI" id="CHEBI:16240"/>
        <dbReference type="ChEBI" id="CHEBI:139520"/>
        <dbReference type="ChEBI" id="CHEBI:139521"/>
        <dbReference type="EC" id="1.11.1.7"/>
    </reaction>
</comment>
<evidence type="ECO:0000256" key="8">
    <source>
        <dbReference type="PIRSR" id="PIRSR600823-2"/>
    </source>
</evidence>
<dbReference type="SUPFAM" id="SSF48113">
    <property type="entry name" value="Heme-dependent peroxidases"/>
    <property type="match status" value="1"/>
</dbReference>
<keyword evidence="6" id="KW-0560">Oxidoreductase</keyword>
<evidence type="ECO:0000256" key="3">
    <source>
        <dbReference type="ARBA" id="ARBA00022559"/>
    </source>
</evidence>
<dbReference type="InterPro" id="IPR019793">
    <property type="entry name" value="Peroxidases_heam-ligand_BS"/>
</dbReference>
<feature type="binding site" description="axial binding residue" evidence="9">
    <location>
        <position position="122"/>
    </location>
    <ligand>
        <name>heme b</name>
        <dbReference type="ChEBI" id="CHEBI:60344"/>
    </ligand>
    <ligandPart>
        <name>Fe</name>
        <dbReference type="ChEBI" id="CHEBI:18248"/>
    </ligandPart>
</feature>
<comment type="similarity">
    <text evidence="2">Belongs to the peroxidase family. Ascorbate peroxidase subfamily.</text>
</comment>
<dbReference type="PROSITE" id="PS50873">
    <property type="entry name" value="PEROXIDASE_4"/>
    <property type="match status" value="1"/>
</dbReference>
<dbReference type="InterPro" id="IPR010255">
    <property type="entry name" value="Haem_peroxidase_sf"/>
</dbReference>
<dbReference type="OMA" id="XRALPCC"/>
<gene>
    <name evidence="11" type="ORF">KI387_008551</name>
</gene>
<keyword evidence="5 9" id="KW-0479">Metal-binding</keyword>